<keyword evidence="3 10" id="KW-0597">Phosphoprotein</keyword>
<dbReference type="PANTHER" id="PTHR45526:SF1">
    <property type="entry name" value="TRANSCRIPTIONAL REGULATORY PROTEIN DCUR-RELATED"/>
    <property type="match status" value="1"/>
</dbReference>
<name>A0ABV5BX59_9BACL</name>
<dbReference type="Pfam" id="PF00072">
    <property type="entry name" value="Response_reg"/>
    <property type="match status" value="1"/>
</dbReference>
<dbReference type="SMART" id="SM00448">
    <property type="entry name" value="REC"/>
    <property type="match status" value="1"/>
</dbReference>
<keyword evidence="13" id="KW-1185">Reference proteome</keyword>
<dbReference type="InterPro" id="IPR024187">
    <property type="entry name" value="Sig_transdc_resp-reg_cit/mal"/>
</dbReference>
<sequence length="239" mass="26896">MMGRNEPMSVVLIEDDSMVLEIHRQFIEKAGPYRVLGTAANGLDGMELLRRLKPELAILDMYMPVQDGLTALRQLRQEQLNIDVIAITAASDPETVRRVLQLGAVDYIMKPFQFERVKQALMQYTAKRSRLAGGASLSQPELDRLLHGRERREPTGAAQEEQGLPKGLQAMTMRQIIAFMGKQNGSRSAEEVAEGTGLARVTARRYLEYLQKQGVLLLDIQYGGVGRPVNRYQLNDRTR</sequence>
<evidence type="ECO:0000256" key="7">
    <source>
        <dbReference type="ARBA" id="ARBA00023159"/>
    </source>
</evidence>
<evidence type="ECO:0000313" key="13">
    <source>
        <dbReference type="Proteomes" id="UP001580430"/>
    </source>
</evidence>
<dbReference type="EMBL" id="JBHIRY010000003">
    <property type="protein sequence ID" value="MFB5759832.1"/>
    <property type="molecule type" value="Genomic_DNA"/>
</dbReference>
<evidence type="ECO:0000256" key="8">
    <source>
        <dbReference type="ARBA" id="ARBA00023163"/>
    </source>
</evidence>
<dbReference type="InterPro" id="IPR001789">
    <property type="entry name" value="Sig_transdc_resp-reg_receiver"/>
</dbReference>
<keyword evidence="7 9" id="KW-0010">Activator</keyword>
<evidence type="ECO:0000256" key="4">
    <source>
        <dbReference type="ARBA" id="ARBA00023012"/>
    </source>
</evidence>
<dbReference type="InterPro" id="IPR048714">
    <property type="entry name" value="DpiA-like_HTH"/>
</dbReference>
<dbReference type="PANTHER" id="PTHR45526">
    <property type="entry name" value="TRANSCRIPTIONAL REGULATORY PROTEIN DPIA"/>
    <property type="match status" value="1"/>
</dbReference>
<protein>
    <recommendedName>
        <fullName evidence="9">Transcriptional regulatory protein</fullName>
    </recommendedName>
</protein>
<dbReference type="Proteomes" id="UP001580430">
    <property type="component" value="Unassembled WGS sequence"/>
</dbReference>
<keyword evidence="8 9" id="KW-0804">Transcription</keyword>
<organism evidence="12 13">
    <name type="scientific">Paenibacillus medicaginis</name>
    <dbReference type="NCBI Taxonomy" id="1470560"/>
    <lineage>
        <taxon>Bacteria</taxon>
        <taxon>Bacillati</taxon>
        <taxon>Bacillota</taxon>
        <taxon>Bacilli</taxon>
        <taxon>Bacillales</taxon>
        <taxon>Paenibacillaceae</taxon>
        <taxon>Paenibacillus</taxon>
    </lineage>
</organism>
<keyword evidence="4 9" id="KW-0902">Two-component regulatory system</keyword>
<evidence type="ECO:0000256" key="6">
    <source>
        <dbReference type="ARBA" id="ARBA00023125"/>
    </source>
</evidence>
<dbReference type="SUPFAM" id="SSF46785">
    <property type="entry name" value="Winged helix' DNA-binding domain"/>
    <property type="match status" value="1"/>
</dbReference>
<reference evidence="12 13" key="1">
    <citation type="submission" date="2024-09" db="EMBL/GenBank/DDBJ databases">
        <title>Paenibacillus zeirhizospherea sp. nov., isolated from surface of the maize (Zea mays) roots in a horticulture field, Hungary.</title>
        <authorList>
            <person name="Marton D."/>
            <person name="Farkas M."/>
            <person name="Bedics A."/>
            <person name="Toth E."/>
            <person name="Tancsics A."/>
            <person name="Boka K."/>
            <person name="Marati G."/>
            <person name="Kriszt B."/>
            <person name="Cserhati M."/>
        </authorList>
    </citation>
    <scope>NUCLEOTIDE SEQUENCE [LARGE SCALE GENOMIC DNA]</scope>
    <source>
        <strain evidence="12 13">JCM 18446</strain>
    </source>
</reference>
<evidence type="ECO:0000256" key="9">
    <source>
        <dbReference type="PIRNR" id="PIRNR006171"/>
    </source>
</evidence>
<keyword evidence="6 9" id="KW-0238">DNA-binding</keyword>
<comment type="caution">
    <text evidence="12">The sequence shown here is derived from an EMBL/GenBank/DDBJ whole genome shotgun (WGS) entry which is preliminary data.</text>
</comment>
<dbReference type="PROSITE" id="PS50110">
    <property type="entry name" value="RESPONSE_REGULATORY"/>
    <property type="match status" value="1"/>
</dbReference>
<dbReference type="PIRSF" id="PIRSF006171">
    <property type="entry name" value="RR_citrat_malat"/>
    <property type="match status" value="1"/>
</dbReference>
<evidence type="ECO:0000313" key="12">
    <source>
        <dbReference type="EMBL" id="MFB5759832.1"/>
    </source>
</evidence>
<feature type="domain" description="Response regulatory" evidence="11">
    <location>
        <begin position="9"/>
        <end position="125"/>
    </location>
</feature>
<dbReference type="InterPro" id="IPR036390">
    <property type="entry name" value="WH_DNA-bd_sf"/>
</dbReference>
<evidence type="ECO:0000256" key="1">
    <source>
        <dbReference type="ARBA" id="ARBA00004496"/>
    </source>
</evidence>
<dbReference type="Gene3D" id="3.40.50.2300">
    <property type="match status" value="1"/>
</dbReference>
<gene>
    <name evidence="12" type="ORF">ACE5LO_05440</name>
</gene>
<evidence type="ECO:0000259" key="11">
    <source>
        <dbReference type="PROSITE" id="PS50110"/>
    </source>
</evidence>
<dbReference type="InterPro" id="IPR051271">
    <property type="entry name" value="2C-system_Tx_regulators"/>
</dbReference>
<evidence type="ECO:0000256" key="3">
    <source>
        <dbReference type="ARBA" id="ARBA00022553"/>
    </source>
</evidence>
<evidence type="ECO:0000256" key="10">
    <source>
        <dbReference type="PROSITE-ProRule" id="PRU00169"/>
    </source>
</evidence>
<dbReference type="InterPro" id="IPR011006">
    <property type="entry name" value="CheY-like_superfamily"/>
</dbReference>
<evidence type="ECO:0000256" key="2">
    <source>
        <dbReference type="ARBA" id="ARBA00022490"/>
    </source>
</evidence>
<dbReference type="InterPro" id="IPR036388">
    <property type="entry name" value="WH-like_DNA-bd_sf"/>
</dbReference>
<dbReference type="Gene3D" id="1.10.10.10">
    <property type="entry name" value="Winged helix-like DNA-binding domain superfamily/Winged helix DNA-binding domain"/>
    <property type="match status" value="1"/>
</dbReference>
<dbReference type="RefSeq" id="WP_375519008.1">
    <property type="nucleotide sequence ID" value="NZ_JBHIRY010000003.1"/>
</dbReference>
<comment type="subcellular location">
    <subcellularLocation>
        <location evidence="1 9">Cytoplasm</location>
    </subcellularLocation>
</comment>
<keyword evidence="5 9" id="KW-0805">Transcription regulation</keyword>
<keyword evidence="2 9" id="KW-0963">Cytoplasm</keyword>
<feature type="modified residue" description="4-aspartylphosphate" evidence="10">
    <location>
        <position position="60"/>
    </location>
</feature>
<evidence type="ECO:0000256" key="5">
    <source>
        <dbReference type="ARBA" id="ARBA00023015"/>
    </source>
</evidence>
<dbReference type="SUPFAM" id="SSF52172">
    <property type="entry name" value="CheY-like"/>
    <property type="match status" value="1"/>
</dbReference>
<dbReference type="Pfam" id="PF20714">
    <property type="entry name" value="HTH_64"/>
    <property type="match status" value="1"/>
</dbReference>
<accession>A0ABV5BX59</accession>
<proteinExistence type="predicted"/>